<feature type="transmembrane region" description="Helical" evidence="7">
    <location>
        <begin position="293"/>
        <end position="312"/>
    </location>
</feature>
<dbReference type="OrthoDB" id="10262656at2759"/>
<comment type="caution">
    <text evidence="9">The sequence shown here is derived from an EMBL/GenBank/DDBJ whole genome shotgun (WGS) entry which is preliminary data.</text>
</comment>
<evidence type="ECO:0000256" key="2">
    <source>
        <dbReference type="ARBA" id="ARBA00022448"/>
    </source>
</evidence>
<feature type="transmembrane region" description="Helical" evidence="7">
    <location>
        <begin position="76"/>
        <end position="95"/>
    </location>
</feature>
<feature type="transmembrane region" description="Helical" evidence="7">
    <location>
        <begin position="398"/>
        <end position="419"/>
    </location>
</feature>
<feature type="transmembrane region" description="Helical" evidence="7">
    <location>
        <begin position="373"/>
        <end position="392"/>
    </location>
</feature>
<dbReference type="SUPFAM" id="SSF103473">
    <property type="entry name" value="MFS general substrate transporter"/>
    <property type="match status" value="1"/>
</dbReference>
<dbReference type="Pfam" id="PF07690">
    <property type="entry name" value="MFS_1"/>
    <property type="match status" value="1"/>
</dbReference>
<dbReference type="AlphaFoldDB" id="A0A9W7AHI0"/>
<dbReference type="Gene3D" id="1.20.1250.20">
    <property type="entry name" value="MFS general substrate transporter like domains"/>
    <property type="match status" value="1"/>
</dbReference>
<evidence type="ECO:0000256" key="7">
    <source>
        <dbReference type="SAM" id="Phobius"/>
    </source>
</evidence>
<evidence type="ECO:0000256" key="5">
    <source>
        <dbReference type="ARBA" id="ARBA00023136"/>
    </source>
</evidence>
<dbReference type="PROSITE" id="PS50850">
    <property type="entry name" value="MFS"/>
    <property type="match status" value="1"/>
</dbReference>
<feature type="transmembrane region" description="Helical" evidence="7">
    <location>
        <begin position="142"/>
        <end position="160"/>
    </location>
</feature>
<feature type="transmembrane region" description="Helical" evidence="7">
    <location>
        <begin position="101"/>
        <end position="121"/>
    </location>
</feature>
<dbReference type="CDD" id="cd17330">
    <property type="entry name" value="MFS_SLC46_TetA_like"/>
    <property type="match status" value="1"/>
</dbReference>
<name>A0A9W7AHI0_9STRA</name>
<reference evidence="10" key="1">
    <citation type="journal article" date="2023" name="Commun. Biol.">
        <title>Genome analysis of Parmales, the sister group of diatoms, reveals the evolutionary specialization of diatoms from phago-mixotrophs to photoautotrophs.</title>
        <authorList>
            <person name="Ban H."/>
            <person name="Sato S."/>
            <person name="Yoshikawa S."/>
            <person name="Yamada K."/>
            <person name="Nakamura Y."/>
            <person name="Ichinomiya M."/>
            <person name="Sato N."/>
            <person name="Blanc-Mathieu R."/>
            <person name="Endo H."/>
            <person name="Kuwata A."/>
            <person name="Ogata H."/>
        </authorList>
    </citation>
    <scope>NUCLEOTIDE SEQUENCE [LARGE SCALE GENOMIC DNA]</scope>
    <source>
        <strain evidence="10">NIES 3701</strain>
    </source>
</reference>
<comment type="subcellular location">
    <subcellularLocation>
        <location evidence="1">Membrane</location>
        <topology evidence="1">Multi-pass membrane protein</topology>
    </subcellularLocation>
</comment>
<dbReference type="EMBL" id="BRXY01000120">
    <property type="protein sequence ID" value="GMH67855.1"/>
    <property type="molecule type" value="Genomic_DNA"/>
</dbReference>
<gene>
    <name evidence="9" type="ORF">TrST_g13525</name>
</gene>
<proteinExistence type="predicted"/>
<feature type="transmembrane region" description="Helical" evidence="7">
    <location>
        <begin position="332"/>
        <end position="352"/>
    </location>
</feature>
<dbReference type="InterPro" id="IPR005829">
    <property type="entry name" value="Sugar_transporter_CS"/>
</dbReference>
<protein>
    <recommendedName>
        <fullName evidence="8">Major facilitator superfamily (MFS) profile domain-containing protein</fullName>
    </recommendedName>
</protein>
<feature type="region of interest" description="Disordered" evidence="6">
    <location>
        <begin position="466"/>
        <end position="486"/>
    </location>
</feature>
<evidence type="ECO:0000256" key="6">
    <source>
        <dbReference type="SAM" id="MobiDB-lite"/>
    </source>
</evidence>
<feature type="domain" description="Major facilitator superfamily (MFS) profile" evidence="8">
    <location>
        <begin position="10"/>
        <end position="428"/>
    </location>
</feature>
<evidence type="ECO:0000313" key="10">
    <source>
        <dbReference type="Proteomes" id="UP001165085"/>
    </source>
</evidence>
<evidence type="ECO:0000256" key="4">
    <source>
        <dbReference type="ARBA" id="ARBA00022989"/>
    </source>
</evidence>
<dbReference type="InterPro" id="IPR020846">
    <property type="entry name" value="MFS_dom"/>
</dbReference>
<dbReference type="Proteomes" id="UP001165085">
    <property type="component" value="Unassembled WGS sequence"/>
</dbReference>
<dbReference type="PANTHER" id="PTHR23504:SF15">
    <property type="entry name" value="MAJOR FACILITATOR SUPERFAMILY (MFS) PROFILE DOMAIN-CONTAINING PROTEIN"/>
    <property type="match status" value="1"/>
</dbReference>
<evidence type="ECO:0000313" key="9">
    <source>
        <dbReference type="EMBL" id="GMH67855.1"/>
    </source>
</evidence>
<keyword evidence="5 7" id="KW-0472">Membrane</keyword>
<feature type="transmembrane region" description="Helical" evidence="7">
    <location>
        <begin position="12"/>
        <end position="34"/>
    </location>
</feature>
<dbReference type="GO" id="GO:0016020">
    <property type="term" value="C:membrane"/>
    <property type="evidence" value="ECO:0007669"/>
    <property type="project" value="UniProtKB-SubCell"/>
</dbReference>
<dbReference type="InterPro" id="IPR036259">
    <property type="entry name" value="MFS_trans_sf"/>
</dbReference>
<evidence type="ECO:0000259" key="8">
    <source>
        <dbReference type="PROSITE" id="PS50850"/>
    </source>
</evidence>
<dbReference type="InterPro" id="IPR011701">
    <property type="entry name" value="MFS"/>
</dbReference>
<sequence>MALFGSTPPSIVSVFLSVFIDAFGGLVAMPVLPYLVYSFNGTAKDIGILSAAYQFASIFSMPVTARLSDKYGRRKFFLLGFLGSAAGFITIGLSNQIWSMVLGRFIGGCFGASMPLAQAYISDVVGTTSEMSGKLRAQLGSVFMAALIFAPGFGGGLAQFTLQTPFFVATGMAIFGFILAYIYLTEPKKDEEEGADDPEAAGLVDKDDAEKDKTEAEKADNEKYVKNLLYIRLLWMSSFLANFGFRTMITVLAPWLQYKFGWTSKEFGFLASGIGVIGIGANLIFYSKASKKFGNTFSSILFGSGAGVAWLIVASSRKTEDGGRGNFYTGPLVYFIGATLSTMCNAIATTSNKTLLARYATPMTQGKVMGTTESINAVAGVLGPLVAGAVFDEGWQDWLPVITGVFYFFSALSVLAVYLHSKRTGHKVEKYEPKMVEFNTVMSELIFLRSRVHELEVEVQTLKSRVRKKSGEGEKGDGDGQFEMNAMHGHHGHHQLGVL</sequence>
<evidence type="ECO:0000256" key="1">
    <source>
        <dbReference type="ARBA" id="ARBA00004141"/>
    </source>
</evidence>
<feature type="compositionally biased region" description="Basic and acidic residues" evidence="6">
    <location>
        <begin position="204"/>
        <end position="216"/>
    </location>
</feature>
<dbReference type="GO" id="GO:0022857">
    <property type="term" value="F:transmembrane transporter activity"/>
    <property type="evidence" value="ECO:0007669"/>
    <property type="project" value="InterPro"/>
</dbReference>
<feature type="transmembrane region" description="Helical" evidence="7">
    <location>
        <begin position="166"/>
        <end position="184"/>
    </location>
</feature>
<keyword evidence="4 7" id="KW-1133">Transmembrane helix</keyword>
<dbReference type="PRINTS" id="PR01035">
    <property type="entry name" value="TCRTETA"/>
</dbReference>
<keyword evidence="10" id="KW-1185">Reference proteome</keyword>
<keyword evidence="3 7" id="KW-0812">Transmembrane</keyword>
<accession>A0A9W7AHI0</accession>
<dbReference type="InterPro" id="IPR001958">
    <property type="entry name" value="Tet-R_TetA/multi-R_MdtG-like"/>
</dbReference>
<feature type="compositionally biased region" description="Basic and acidic residues" evidence="6">
    <location>
        <begin position="469"/>
        <end position="478"/>
    </location>
</feature>
<evidence type="ECO:0000256" key="3">
    <source>
        <dbReference type="ARBA" id="ARBA00022692"/>
    </source>
</evidence>
<keyword evidence="2" id="KW-0813">Transport</keyword>
<organism evidence="9 10">
    <name type="scientific">Triparma strigata</name>
    <dbReference type="NCBI Taxonomy" id="1606541"/>
    <lineage>
        <taxon>Eukaryota</taxon>
        <taxon>Sar</taxon>
        <taxon>Stramenopiles</taxon>
        <taxon>Ochrophyta</taxon>
        <taxon>Bolidophyceae</taxon>
        <taxon>Parmales</taxon>
        <taxon>Triparmaceae</taxon>
        <taxon>Triparma</taxon>
    </lineage>
</organism>
<dbReference type="PANTHER" id="PTHR23504">
    <property type="entry name" value="MAJOR FACILITATOR SUPERFAMILY DOMAIN-CONTAINING PROTEIN 10"/>
    <property type="match status" value="1"/>
</dbReference>
<feature type="transmembrane region" description="Helical" evidence="7">
    <location>
        <begin position="267"/>
        <end position="286"/>
    </location>
</feature>
<feature type="region of interest" description="Disordered" evidence="6">
    <location>
        <begin position="191"/>
        <end position="216"/>
    </location>
</feature>
<dbReference type="PROSITE" id="PS00216">
    <property type="entry name" value="SUGAR_TRANSPORT_1"/>
    <property type="match status" value="1"/>
</dbReference>
<feature type="transmembrane region" description="Helical" evidence="7">
    <location>
        <begin position="233"/>
        <end position="255"/>
    </location>
</feature>